<reference evidence="3" key="1">
    <citation type="submission" date="2021-08" db="EMBL/GenBank/DDBJ databases">
        <title>WGS assembly of Ceratopteris richardii.</title>
        <authorList>
            <person name="Marchant D.B."/>
            <person name="Chen G."/>
            <person name="Jenkins J."/>
            <person name="Shu S."/>
            <person name="Leebens-Mack J."/>
            <person name="Grimwood J."/>
            <person name="Schmutz J."/>
            <person name="Soltis P."/>
            <person name="Soltis D."/>
            <person name="Chen Z.-H."/>
        </authorList>
    </citation>
    <scope>NUCLEOTIDE SEQUENCE</scope>
    <source>
        <strain evidence="3">Whitten #5841</strain>
        <tissue evidence="3">Leaf</tissue>
    </source>
</reference>
<comment type="caution">
    <text evidence="3">The sequence shown here is derived from an EMBL/GenBank/DDBJ whole genome shotgun (WGS) entry which is preliminary data.</text>
</comment>
<evidence type="ECO:0000313" key="3">
    <source>
        <dbReference type="EMBL" id="KAH7431991.1"/>
    </source>
</evidence>
<dbReference type="Proteomes" id="UP000825935">
    <property type="component" value="Chromosome 7"/>
</dbReference>
<dbReference type="PROSITE" id="PS50846">
    <property type="entry name" value="HMA_2"/>
    <property type="match status" value="1"/>
</dbReference>
<dbReference type="EMBL" id="CM035412">
    <property type="protein sequence ID" value="KAH7431991.1"/>
    <property type="molecule type" value="Genomic_DNA"/>
</dbReference>
<sequence>MELIELLVRMDCNGCEKKVRKQLSKLKGVTSVEVDLSMNKVTVIGYVDPRKVLRSVRKGGKSAEYWQEAFNVQHNYSYENEERSHNNIKYVNHNSYSYKRPSSFLGGHILKFHPFKRTYNYAKHGYNHYDSITVDKDLQYDSFTSTSQEAQSLFSDENPNACSIM</sequence>
<dbReference type="Pfam" id="PF00403">
    <property type="entry name" value="HMA"/>
    <property type="match status" value="1"/>
</dbReference>
<keyword evidence="4" id="KW-1185">Reference proteome</keyword>
<accession>A0A8T2U705</accession>
<dbReference type="PANTHER" id="PTHR22814:SF336">
    <property type="entry name" value="HEAVY METAL-ASSOCIATED ISOPRENYLATED PLANT PROTEIN 23"/>
    <property type="match status" value="1"/>
</dbReference>
<dbReference type="InterPro" id="IPR006121">
    <property type="entry name" value="HMA_dom"/>
</dbReference>
<dbReference type="SUPFAM" id="SSF55008">
    <property type="entry name" value="HMA, heavy metal-associated domain"/>
    <property type="match status" value="1"/>
</dbReference>
<proteinExistence type="predicted"/>
<protein>
    <recommendedName>
        <fullName evidence="2">HMA domain-containing protein</fullName>
    </recommendedName>
</protein>
<evidence type="ECO:0000259" key="2">
    <source>
        <dbReference type="PROSITE" id="PS50846"/>
    </source>
</evidence>
<dbReference type="PROSITE" id="PS01047">
    <property type="entry name" value="HMA_1"/>
    <property type="match status" value="1"/>
</dbReference>
<feature type="domain" description="HMA" evidence="2">
    <location>
        <begin position="1"/>
        <end position="64"/>
    </location>
</feature>
<dbReference type="GO" id="GO:0046872">
    <property type="term" value="F:metal ion binding"/>
    <property type="evidence" value="ECO:0007669"/>
    <property type="project" value="UniProtKB-KW"/>
</dbReference>
<dbReference type="OrthoDB" id="689350at2759"/>
<dbReference type="CDD" id="cd00371">
    <property type="entry name" value="HMA"/>
    <property type="match status" value="1"/>
</dbReference>
<dbReference type="InterPro" id="IPR017969">
    <property type="entry name" value="Heavy-metal-associated_CS"/>
</dbReference>
<dbReference type="Gene3D" id="3.30.70.100">
    <property type="match status" value="1"/>
</dbReference>
<name>A0A8T2U705_CERRI</name>
<dbReference type="PANTHER" id="PTHR22814">
    <property type="entry name" value="COPPER TRANSPORT PROTEIN ATOX1-RELATED"/>
    <property type="match status" value="1"/>
</dbReference>
<evidence type="ECO:0000313" key="4">
    <source>
        <dbReference type="Proteomes" id="UP000825935"/>
    </source>
</evidence>
<organism evidence="3 4">
    <name type="scientific">Ceratopteris richardii</name>
    <name type="common">Triangle waterfern</name>
    <dbReference type="NCBI Taxonomy" id="49495"/>
    <lineage>
        <taxon>Eukaryota</taxon>
        <taxon>Viridiplantae</taxon>
        <taxon>Streptophyta</taxon>
        <taxon>Embryophyta</taxon>
        <taxon>Tracheophyta</taxon>
        <taxon>Polypodiopsida</taxon>
        <taxon>Polypodiidae</taxon>
        <taxon>Polypodiales</taxon>
        <taxon>Pteridineae</taxon>
        <taxon>Pteridaceae</taxon>
        <taxon>Parkerioideae</taxon>
        <taxon>Ceratopteris</taxon>
    </lineage>
</organism>
<gene>
    <name evidence="3" type="ORF">KP509_07G003200</name>
</gene>
<keyword evidence="1" id="KW-0479">Metal-binding</keyword>
<dbReference type="OMA" id="HEANQDD"/>
<dbReference type="InterPro" id="IPR036163">
    <property type="entry name" value="HMA_dom_sf"/>
</dbReference>
<evidence type="ECO:0000256" key="1">
    <source>
        <dbReference type="ARBA" id="ARBA00022723"/>
    </source>
</evidence>
<dbReference type="AlphaFoldDB" id="A0A8T2U705"/>